<feature type="region of interest" description="Disordered" evidence="3">
    <location>
        <begin position="397"/>
        <end position="441"/>
    </location>
</feature>
<dbReference type="AlphaFoldDB" id="A0A395JSC5"/>
<dbReference type="NCBIfam" id="TIGR01730">
    <property type="entry name" value="RND_mfp"/>
    <property type="match status" value="1"/>
</dbReference>
<dbReference type="OrthoDB" id="5730196at2"/>
<dbReference type="Pfam" id="PF25917">
    <property type="entry name" value="BSH_RND"/>
    <property type="match status" value="1"/>
</dbReference>
<comment type="caution">
    <text evidence="6">The sequence shown here is derived from an EMBL/GenBank/DDBJ whole genome shotgun (WGS) entry which is preliminary data.</text>
</comment>
<evidence type="ECO:0000256" key="2">
    <source>
        <dbReference type="SAM" id="Coils"/>
    </source>
</evidence>
<dbReference type="InterPro" id="IPR006143">
    <property type="entry name" value="RND_pump_MFP"/>
</dbReference>
<dbReference type="SUPFAM" id="SSF111369">
    <property type="entry name" value="HlyD-like secretion proteins"/>
    <property type="match status" value="1"/>
</dbReference>
<sequence>MKLAKFKSVFIGVGILGGAVAIVMLLSALKPKPEEEESSKAPMVVRTVPAADKQQIVFANFQGEVRAKTNIELVTQVNGKVMWVSNKFIEGGRFEPGEVLLQIDDADYLVALKSAQASVASAQVDLDIEMATAATNAREWEDLQGKPLDQANPLRLNKPQIDRAQARLDAANAELAAARLNYERTKISAPFSGRIMSKTAELGQFLARGASIGRVFATDAMEIRIPMTDVQIDELGLQVGYSAEESGSSGHPAKVSAVFGTEKHEWPGYLRSIDASVDNETRLMYATITVDDPFAARDDQSVPLVPGMFADVELASPRKIAGLEIPRTALRNGNQVYVFENEKLKLKPVKVVYTSNEFVIVANHGQSAINAGDKVITSSVPGAHEGMAVKLPVLSTPLNVEDGEPTPQIADPNTDESDQTDKVETPDASGQSEVADTDAHS</sequence>
<keyword evidence="4" id="KW-1133">Transmembrane helix</keyword>
<gene>
    <name evidence="6" type="ORF">DFR28_1021030</name>
</gene>
<dbReference type="Gene3D" id="2.40.420.20">
    <property type="match status" value="1"/>
</dbReference>
<keyword evidence="7" id="KW-1185">Reference proteome</keyword>
<evidence type="ECO:0000256" key="3">
    <source>
        <dbReference type="SAM" id="MobiDB-lite"/>
    </source>
</evidence>
<dbReference type="RefSeq" id="WP_113954355.1">
    <property type="nucleotide sequence ID" value="NZ_QNRT01000002.1"/>
</dbReference>
<keyword evidence="2" id="KW-0175">Coiled coil</keyword>
<dbReference type="Gene3D" id="2.40.50.100">
    <property type="match status" value="1"/>
</dbReference>
<dbReference type="EMBL" id="QNRT01000002">
    <property type="protein sequence ID" value="RBP51600.1"/>
    <property type="molecule type" value="Genomic_DNA"/>
</dbReference>
<accession>A0A395JSC5</accession>
<dbReference type="PANTHER" id="PTHR30469:SF12">
    <property type="entry name" value="MULTIDRUG RESISTANCE PROTEIN MDTA"/>
    <property type="match status" value="1"/>
</dbReference>
<reference evidence="6 7" key="1">
    <citation type="submission" date="2018-06" db="EMBL/GenBank/DDBJ databases">
        <title>Genomic Encyclopedia of Type Strains, Phase IV (KMG-IV): sequencing the most valuable type-strain genomes for metagenomic binning, comparative biology and taxonomic classification.</title>
        <authorList>
            <person name="Goeker M."/>
        </authorList>
    </citation>
    <scope>NUCLEOTIDE SEQUENCE [LARGE SCALE GENOMIC DNA]</scope>
    <source>
        <strain evidence="6 7">DSM 24032</strain>
    </source>
</reference>
<evidence type="ECO:0000256" key="4">
    <source>
        <dbReference type="SAM" id="Phobius"/>
    </source>
</evidence>
<dbReference type="InterPro" id="IPR058625">
    <property type="entry name" value="MdtA-like_BSH"/>
</dbReference>
<dbReference type="Proteomes" id="UP000253083">
    <property type="component" value="Unassembled WGS sequence"/>
</dbReference>
<evidence type="ECO:0000259" key="5">
    <source>
        <dbReference type="Pfam" id="PF25917"/>
    </source>
</evidence>
<dbReference type="InParanoid" id="A0A395JSC5"/>
<keyword evidence="4" id="KW-0472">Membrane</keyword>
<dbReference type="Gene3D" id="2.40.30.170">
    <property type="match status" value="1"/>
</dbReference>
<comment type="similarity">
    <text evidence="1">Belongs to the membrane fusion protein (MFP) (TC 8.A.1) family.</text>
</comment>
<keyword evidence="4" id="KW-0812">Transmembrane</keyword>
<dbReference type="Gene3D" id="1.10.287.470">
    <property type="entry name" value="Helix hairpin bin"/>
    <property type="match status" value="1"/>
</dbReference>
<evidence type="ECO:0000313" key="6">
    <source>
        <dbReference type="EMBL" id="RBP51600.1"/>
    </source>
</evidence>
<feature type="domain" description="Multidrug resistance protein MdtA-like barrel-sandwich hybrid" evidence="5">
    <location>
        <begin position="71"/>
        <end position="211"/>
    </location>
</feature>
<dbReference type="GO" id="GO:0015562">
    <property type="term" value="F:efflux transmembrane transporter activity"/>
    <property type="evidence" value="ECO:0007669"/>
    <property type="project" value="TreeGrafter"/>
</dbReference>
<feature type="coiled-coil region" evidence="2">
    <location>
        <begin position="161"/>
        <end position="188"/>
    </location>
</feature>
<evidence type="ECO:0000313" key="7">
    <source>
        <dbReference type="Proteomes" id="UP000253083"/>
    </source>
</evidence>
<feature type="transmembrane region" description="Helical" evidence="4">
    <location>
        <begin position="9"/>
        <end position="29"/>
    </location>
</feature>
<proteinExistence type="inferred from homology"/>
<name>A0A395JSC5_9GAMM</name>
<protein>
    <submittedName>
        <fullName evidence="6">RND family efflux transporter MFP subunit</fullName>
    </submittedName>
</protein>
<evidence type="ECO:0000256" key="1">
    <source>
        <dbReference type="ARBA" id="ARBA00009477"/>
    </source>
</evidence>
<organism evidence="6 7">
    <name type="scientific">Arenicella xantha</name>
    <dbReference type="NCBI Taxonomy" id="644221"/>
    <lineage>
        <taxon>Bacteria</taxon>
        <taxon>Pseudomonadati</taxon>
        <taxon>Pseudomonadota</taxon>
        <taxon>Gammaproteobacteria</taxon>
        <taxon>Arenicellales</taxon>
        <taxon>Arenicellaceae</taxon>
        <taxon>Arenicella</taxon>
    </lineage>
</organism>
<dbReference type="GO" id="GO:1990281">
    <property type="term" value="C:efflux pump complex"/>
    <property type="evidence" value="ECO:0007669"/>
    <property type="project" value="TreeGrafter"/>
</dbReference>
<dbReference type="PANTHER" id="PTHR30469">
    <property type="entry name" value="MULTIDRUG RESISTANCE PROTEIN MDTA"/>
    <property type="match status" value="1"/>
</dbReference>